<dbReference type="SUPFAM" id="SSF54523">
    <property type="entry name" value="Pili subunits"/>
    <property type="match status" value="1"/>
</dbReference>
<accession>A0A0G0IQ61</accession>
<keyword evidence="4 6" id="KW-1133">Transmembrane helix</keyword>
<dbReference type="InterPro" id="IPR012902">
    <property type="entry name" value="N_methyl_site"/>
</dbReference>
<evidence type="ECO:0000256" key="3">
    <source>
        <dbReference type="ARBA" id="ARBA00022692"/>
    </source>
</evidence>
<protein>
    <submittedName>
        <fullName evidence="7">Uncharacterized protein</fullName>
    </submittedName>
</protein>
<organism evidence="7 8">
    <name type="scientific">Berkelbacteria bacterium GW2011_GWA1_36_9</name>
    <dbReference type="NCBI Taxonomy" id="1618331"/>
    <lineage>
        <taxon>Bacteria</taxon>
        <taxon>Candidatus Berkelbacteria</taxon>
    </lineage>
</organism>
<comment type="caution">
    <text evidence="7">The sequence shown here is derived from an EMBL/GenBank/DDBJ whole genome shotgun (WGS) entry which is preliminary data.</text>
</comment>
<evidence type="ECO:0000256" key="4">
    <source>
        <dbReference type="ARBA" id="ARBA00022989"/>
    </source>
</evidence>
<dbReference type="EMBL" id="LBSM01000009">
    <property type="protein sequence ID" value="KKQ18131.1"/>
    <property type="molecule type" value="Genomic_DNA"/>
</dbReference>
<dbReference type="GO" id="GO:0015627">
    <property type="term" value="C:type II protein secretion system complex"/>
    <property type="evidence" value="ECO:0007669"/>
    <property type="project" value="InterPro"/>
</dbReference>
<name>A0A0G0IQ61_9BACT</name>
<reference evidence="7 8" key="1">
    <citation type="journal article" date="2015" name="Nature">
        <title>rRNA introns, odd ribosomes, and small enigmatic genomes across a large radiation of phyla.</title>
        <authorList>
            <person name="Brown C.T."/>
            <person name="Hug L.A."/>
            <person name="Thomas B.C."/>
            <person name="Sharon I."/>
            <person name="Castelle C.J."/>
            <person name="Singh A."/>
            <person name="Wilkins M.J."/>
            <person name="Williams K.H."/>
            <person name="Banfield J.F."/>
        </authorList>
    </citation>
    <scope>NUCLEOTIDE SEQUENCE [LARGE SCALE GENOMIC DNA]</scope>
</reference>
<keyword evidence="5 6" id="KW-0472">Membrane</keyword>
<feature type="transmembrane region" description="Helical" evidence="6">
    <location>
        <begin position="6"/>
        <end position="27"/>
    </location>
</feature>
<sequence>MNKKGFTLIELLVVIAIIGILASMIVVSVGEAKKKAKITAGKNALSGIPSAIALCKDKGWAINSPSVITNWFICSQNTIIDAKYPDISKNGWAYGATSDLSIDNPEITATCEASVCGVQQFAITSTTGSTFLTSDASSAGTDFNFLYYGGQRAQTPSMYTVFAFTQPPDHNLVVPVAPDDVKCKLNNSQEIYATKISDPIYGTLYRCNISSATTGTVTASGTKSSVTVKKTWIWKY</sequence>
<dbReference type="InterPro" id="IPR045584">
    <property type="entry name" value="Pilin-like"/>
</dbReference>
<dbReference type="InterPro" id="IPR002416">
    <property type="entry name" value="T2SS_protein-GspH"/>
</dbReference>
<evidence type="ECO:0000313" key="7">
    <source>
        <dbReference type="EMBL" id="KKQ18131.1"/>
    </source>
</evidence>
<evidence type="ECO:0000256" key="2">
    <source>
        <dbReference type="ARBA" id="ARBA00022481"/>
    </source>
</evidence>
<keyword evidence="3 6" id="KW-0812">Transmembrane</keyword>
<keyword evidence="2" id="KW-0488">Methylation</keyword>
<comment type="subcellular location">
    <subcellularLocation>
        <location evidence="1">Membrane</location>
        <topology evidence="1">Single-pass membrane protein</topology>
    </subcellularLocation>
</comment>
<dbReference type="PANTHER" id="PTHR30093">
    <property type="entry name" value="GENERAL SECRETION PATHWAY PROTEIN G"/>
    <property type="match status" value="1"/>
</dbReference>
<evidence type="ECO:0000256" key="6">
    <source>
        <dbReference type="SAM" id="Phobius"/>
    </source>
</evidence>
<dbReference type="AlphaFoldDB" id="A0A0G0IQ61"/>
<gene>
    <name evidence="7" type="ORF">US31_C0009G0030</name>
</gene>
<evidence type="ECO:0000256" key="5">
    <source>
        <dbReference type="ARBA" id="ARBA00023136"/>
    </source>
</evidence>
<dbReference type="GO" id="GO:0015628">
    <property type="term" value="P:protein secretion by the type II secretion system"/>
    <property type="evidence" value="ECO:0007669"/>
    <property type="project" value="InterPro"/>
</dbReference>
<dbReference type="Proteomes" id="UP000034508">
    <property type="component" value="Unassembled WGS sequence"/>
</dbReference>
<proteinExistence type="predicted"/>
<dbReference type="Gene3D" id="3.30.700.10">
    <property type="entry name" value="Glycoprotein, Type 4 Pilin"/>
    <property type="match status" value="1"/>
</dbReference>
<dbReference type="GO" id="GO:0016020">
    <property type="term" value="C:membrane"/>
    <property type="evidence" value="ECO:0007669"/>
    <property type="project" value="UniProtKB-SubCell"/>
</dbReference>
<dbReference type="PROSITE" id="PS00409">
    <property type="entry name" value="PROKAR_NTER_METHYL"/>
    <property type="match status" value="1"/>
</dbReference>
<dbReference type="PRINTS" id="PR00885">
    <property type="entry name" value="BCTERIALGSPH"/>
</dbReference>
<dbReference type="Pfam" id="PF07963">
    <property type="entry name" value="N_methyl"/>
    <property type="match status" value="1"/>
</dbReference>
<dbReference type="NCBIfam" id="TIGR02532">
    <property type="entry name" value="IV_pilin_GFxxxE"/>
    <property type="match status" value="1"/>
</dbReference>
<dbReference type="PANTHER" id="PTHR30093:SF44">
    <property type="entry name" value="TYPE II SECRETION SYSTEM CORE PROTEIN G"/>
    <property type="match status" value="1"/>
</dbReference>
<evidence type="ECO:0000256" key="1">
    <source>
        <dbReference type="ARBA" id="ARBA00004167"/>
    </source>
</evidence>
<evidence type="ECO:0000313" key="8">
    <source>
        <dbReference type="Proteomes" id="UP000034508"/>
    </source>
</evidence>